<evidence type="ECO:0000259" key="5">
    <source>
        <dbReference type="PROSITE" id="PS01124"/>
    </source>
</evidence>
<name>A0ABP7DVX4_9MICC</name>
<evidence type="ECO:0000256" key="3">
    <source>
        <dbReference type="ARBA" id="ARBA00023163"/>
    </source>
</evidence>
<dbReference type="Pfam" id="PF12833">
    <property type="entry name" value="HTH_18"/>
    <property type="match status" value="1"/>
</dbReference>
<keyword evidence="1" id="KW-0805">Transcription regulation</keyword>
<feature type="region of interest" description="Disordered" evidence="4">
    <location>
        <begin position="129"/>
        <end position="178"/>
    </location>
</feature>
<keyword evidence="3" id="KW-0804">Transcription</keyword>
<dbReference type="InterPro" id="IPR050204">
    <property type="entry name" value="AraC_XylS_family_regulators"/>
</dbReference>
<dbReference type="EMBL" id="BAABCJ010000006">
    <property type="protein sequence ID" value="GAA3710222.1"/>
    <property type="molecule type" value="Genomic_DNA"/>
</dbReference>
<evidence type="ECO:0000313" key="6">
    <source>
        <dbReference type="EMBL" id="GAA3710222.1"/>
    </source>
</evidence>
<comment type="caution">
    <text evidence="6">The sequence shown here is derived from an EMBL/GenBank/DDBJ whole genome shotgun (WGS) entry which is preliminary data.</text>
</comment>
<evidence type="ECO:0000256" key="2">
    <source>
        <dbReference type="ARBA" id="ARBA00023125"/>
    </source>
</evidence>
<evidence type="ECO:0000313" key="7">
    <source>
        <dbReference type="Proteomes" id="UP001501536"/>
    </source>
</evidence>
<reference evidence="7" key="1">
    <citation type="journal article" date="2019" name="Int. J. Syst. Evol. Microbiol.">
        <title>The Global Catalogue of Microorganisms (GCM) 10K type strain sequencing project: providing services to taxonomists for standard genome sequencing and annotation.</title>
        <authorList>
            <consortium name="The Broad Institute Genomics Platform"/>
            <consortium name="The Broad Institute Genome Sequencing Center for Infectious Disease"/>
            <person name="Wu L."/>
            <person name="Ma J."/>
        </authorList>
    </citation>
    <scope>NUCLEOTIDE SEQUENCE [LARGE SCALE GENOMIC DNA]</scope>
    <source>
        <strain evidence="7">JCM 16961</strain>
    </source>
</reference>
<feature type="compositionally biased region" description="Gly residues" evidence="4">
    <location>
        <begin position="141"/>
        <end position="156"/>
    </location>
</feature>
<keyword evidence="7" id="KW-1185">Reference proteome</keyword>
<feature type="domain" description="HTH araC/xylS-type" evidence="5">
    <location>
        <begin position="13"/>
        <end position="110"/>
    </location>
</feature>
<dbReference type="InterPro" id="IPR018060">
    <property type="entry name" value="HTH_AraC"/>
</dbReference>
<gene>
    <name evidence="6" type="ORF">GCM10022377_24780</name>
</gene>
<dbReference type="PANTHER" id="PTHR46796">
    <property type="entry name" value="HTH-TYPE TRANSCRIPTIONAL ACTIVATOR RHAS-RELATED"/>
    <property type="match status" value="1"/>
</dbReference>
<dbReference type="SMART" id="SM00342">
    <property type="entry name" value="HTH_ARAC"/>
    <property type="match status" value="1"/>
</dbReference>
<keyword evidence="2" id="KW-0238">DNA-binding</keyword>
<evidence type="ECO:0000256" key="1">
    <source>
        <dbReference type="ARBA" id="ARBA00023015"/>
    </source>
</evidence>
<dbReference type="InterPro" id="IPR009057">
    <property type="entry name" value="Homeodomain-like_sf"/>
</dbReference>
<dbReference type="SUPFAM" id="SSF46689">
    <property type="entry name" value="Homeodomain-like"/>
    <property type="match status" value="2"/>
</dbReference>
<proteinExistence type="predicted"/>
<protein>
    <submittedName>
        <fullName evidence="6">Helix-turn-helix transcriptional regulator</fullName>
    </submittedName>
</protein>
<dbReference type="Proteomes" id="UP001501536">
    <property type="component" value="Unassembled WGS sequence"/>
</dbReference>
<evidence type="ECO:0000256" key="4">
    <source>
        <dbReference type="SAM" id="MobiDB-lite"/>
    </source>
</evidence>
<organism evidence="6 7">
    <name type="scientific">Zhihengliuella alba</name>
    <dbReference type="NCBI Taxonomy" id="547018"/>
    <lineage>
        <taxon>Bacteria</taxon>
        <taxon>Bacillati</taxon>
        <taxon>Actinomycetota</taxon>
        <taxon>Actinomycetes</taxon>
        <taxon>Micrococcales</taxon>
        <taxon>Micrococcaceae</taxon>
        <taxon>Zhihengliuella</taxon>
    </lineage>
</organism>
<dbReference type="PROSITE" id="PS01124">
    <property type="entry name" value="HTH_ARAC_FAMILY_2"/>
    <property type="match status" value="1"/>
</dbReference>
<sequence>MAPQRIETLAHLRRARDFMDREYARDLDVAAIAARAYMSPAHFSREFRAAYGETPYSYLMTRRVERAKALLRSGMSVTDACMAVGAASLGSFSSRFTAIVGETPSAYRAREHDDVEAMPGCVARLLTRPVRPAPGEASPGGRPGGTGDQGRTGDPGGVDAQGPPRVSRNGEAAAEAPA</sequence>
<accession>A0ABP7DVX4</accession>
<dbReference type="Gene3D" id="1.10.10.60">
    <property type="entry name" value="Homeodomain-like"/>
    <property type="match status" value="2"/>
</dbReference>